<keyword evidence="3" id="KW-1185">Reference proteome</keyword>
<protein>
    <submittedName>
        <fullName evidence="2">Uncharacterized protein</fullName>
    </submittedName>
</protein>
<dbReference type="RefSeq" id="WP_150937060.1">
    <property type="nucleotide sequence ID" value="NZ_WAAT01000026.1"/>
</dbReference>
<proteinExistence type="predicted"/>
<comment type="caution">
    <text evidence="2">The sequence shown here is derived from an EMBL/GenBank/DDBJ whole genome shotgun (WGS) entry which is preliminary data.</text>
</comment>
<dbReference type="EMBL" id="WAAT01000026">
    <property type="protein sequence ID" value="KAB1069300.1"/>
    <property type="molecule type" value="Genomic_DNA"/>
</dbReference>
<keyword evidence="1" id="KW-0472">Membrane</keyword>
<dbReference type="AlphaFoldDB" id="A0A6N6MK98"/>
<keyword evidence="1" id="KW-0812">Transmembrane</keyword>
<organism evidence="2 3">
    <name type="scientific">Pseudotamlana haliotis</name>
    <dbReference type="NCBI Taxonomy" id="2614804"/>
    <lineage>
        <taxon>Bacteria</taxon>
        <taxon>Pseudomonadati</taxon>
        <taxon>Bacteroidota</taxon>
        <taxon>Flavobacteriia</taxon>
        <taxon>Flavobacteriales</taxon>
        <taxon>Flavobacteriaceae</taxon>
        <taxon>Pseudotamlana</taxon>
    </lineage>
</organism>
<evidence type="ECO:0000313" key="2">
    <source>
        <dbReference type="EMBL" id="KAB1069300.1"/>
    </source>
</evidence>
<name>A0A6N6MK98_9FLAO</name>
<evidence type="ECO:0000313" key="3">
    <source>
        <dbReference type="Proteomes" id="UP000441333"/>
    </source>
</evidence>
<keyword evidence="1" id="KW-1133">Transmembrane helix</keyword>
<evidence type="ECO:0000256" key="1">
    <source>
        <dbReference type="SAM" id="Phobius"/>
    </source>
</evidence>
<reference evidence="2 3" key="1">
    <citation type="submission" date="2019-09" db="EMBL/GenBank/DDBJ databases">
        <authorList>
            <person name="Cao W.R."/>
        </authorList>
    </citation>
    <scope>NUCLEOTIDE SEQUENCE [LARGE SCALE GENOMIC DNA]</scope>
    <source>
        <strain evidence="2 3">B1N29</strain>
    </source>
</reference>
<feature type="transmembrane region" description="Helical" evidence="1">
    <location>
        <begin position="454"/>
        <end position="471"/>
    </location>
</feature>
<accession>A0A6N6MK98</accession>
<dbReference type="Proteomes" id="UP000441333">
    <property type="component" value="Unassembled WGS sequence"/>
</dbReference>
<feature type="transmembrane region" description="Helical" evidence="1">
    <location>
        <begin position="477"/>
        <end position="495"/>
    </location>
</feature>
<gene>
    <name evidence="2" type="ORF">F6U93_03965</name>
</gene>
<sequence>MIYINPIEILELKDKEVNEIDSSIIKKSKRRLFADIDLSDNGFYEYNGQKLTKSDCERAIEELEDKNKIEFYSHLSTNIELNKFLANGSNELLNSLKQESIYKLPEFVDFISPFFSAKIDHILLKSFQNKDLELFSSALRAEYLISKRDLNKAYKSLGNEIQQRIAETDKLTKEIKEEESDYTDDDIDTVIKVIKKRFPSEFLNKLPLYFQSQINKIAASINFLQLNIWNEFNTTSVPLSLLEYLLELNIESVSKPTFEKNYNIVKKKHEERIEQEKNAPLIKEWAKILIAIQSKVDDVENETLKANDALSFVKSSFDLNELNNLPSFANEIRTQIGYSIRSMSIASWNKQSDIKNALALINYSLRINVNESAKSKFQQDKNELEELEKKYKGVLVCHFCETNAPDNGCEINTTIYKETSRSYIPRRVQFSYSDVTIPRCRSCKEIHSKGSNNYYLVFFALLILGAIIGGATEGEHFIIGGIIGAVAGWIVGKVIEGNQVKKGGIKDSSESTLSRHPLLIERIKGGWTFSKPSA</sequence>